<dbReference type="AlphaFoldDB" id="A0A1D1URQ7"/>
<keyword evidence="3" id="KW-1185">Reference proteome</keyword>
<evidence type="ECO:0000256" key="1">
    <source>
        <dbReference type="SAM" id="MobiDB-lite"/>
    </source>
</evidence>
<sequence>MEFFTRRIGALSPHGLSHAAISDEEVPTLVDAESAELNRAAGHVEENNDDDELQTRTMTTSQRTSL</sequence>
<organism evidence="2 3">
    <name type="scientific">Ramazzottius varieornatus</name>
    <name type="common">Water bear</name>
    <name type="synonym">Tardigrade</name>
    <dbReference type="NCBI Taxonomy" id="947166"/>
    <lineage>
        <taxon>Eukaryota</taxon>
        <taxon>Metazoa</taxon>
        <taxon>Ecdysozoa</taxon>
        <taxon>Tardigrada</taxon>
        <taxon>Eutardigrada</taxon>
        <taxon>Parachela</taxon>
        <taxon>Hypsibioidea</taxon>
        <taxon>Ramazzottiidae</taxon>
        <taxon>Ramazzottius</taxon>
    </lineage>
</organism>
<dbReference type="Proteomes" id="UP000186922">
    <property type="component" value="Unassembled WGS sequence"/>
</dbReference>
<evidence type="ECO:0000313" key="3">
    <source>
        <dbReference type="Proteomes" id="UP000186922"/>
    </source>
</evidence>
<name>A0A1D1URQ7_RAMVA</name>
<feature type="region of interest" description="Disordered" evidence="1">
    <location>
        <begin position="40"/>
        <end position="66"/>
    </location>
</feature>
<gene>
    <name evidence="2" type="primary">RvY_02812-1</name>
    <name evidence="2" type="synonym">RvY_02812.1</name>
    <name evidence="2" type="ORF">RvY_02812</name>
</gene>
<accession>A0A1D1URQ7</accession>
<dbReference type="EMBL" id="BDGG01000001">
    <property type="protein sequence ID" value="GAU90392.1"/>
    <property type="molecule type" value="Genomic_DNA"/>
</dbReference>
<proteinExistence type="predicted"/>
<protein>
    <submittedName>
        <fullName evidence="2">Uncharacterized protein</fullName>
    </submittedName>
</protein>
<reference evidence="2 3" key="1">
    <citation type="journal article" date="2016" name="Nat. Commun.">
        <title>Extremotolerant tardigrade genome and improved radiotolerance of human cultured cells by tardigrade-unique protein.</title>
        <authorList>
            <person name="Hashimoto T."/>
            <person name="Horikawa D.D."/>
            <person name="Saito Y."/>
            <person name="Kuwahara H."/>
            <person name="Kozuka-Hata H."/>
            <person name="Shin-I T."/>
            <person name="Minakuchi Y."/>
            <person name="Ohishi K."/>
            <person name="Motoyama A."/>
            <person name="Aizu T."/>
            <person name="Enomoto A."/>
            <person name="Kondo K."/>
            <person name="Tanaka S."/>
            <person name="Hara Y."/>
            <person name="Koshikawa S."/>
            <person name="Sagara H."/>
            <person name="Miura T."/>
            <person name="Yokobori S."/>
            <person name="Miyagawa K."/>
            <person name="Suzuki Y."/>
            <person name="Kubo T."/>
            <person name="Oyama M."/>
            <person name="Kohara Y."/>
            <person name="Fujiyama A."/>
            <person name="Arakawa K."/>
            <person name="Katayama T."/>
            <person name="Toyoda A."/>
            <person name="Kunieda T."/>
        </authorList>
    </citation>
    <scope>NUCLEOTIDE SEQUENCE [LARGE SCALE GENOMIC DNA]</scope>
    <source>
        <strain evidence="2 3">YOKOZUNA-1</strain>
    </source>
</reference>
<comment type="caution">
    <text evidence="2">The sequence shown here is derived from an EMBL/GenBank/DDBJ whole genome shotgun (WGS) entry which is preliminary data.</text>
</comment>
<feature type="compositionally biased region" description="Low complexity" evidence="1">
    <location>
        <begin position="55"/>
        <end position="66"/>
    </location>
</feature>
<evidence type="ECO:0000313" key="2">
    <source>
        <dbReference type="EMBL" id="GAU90392.1"/>
    </source>
</evidence>